<reference evidence="1 2" key="1">
    <citation type="journal article" date="2022" name="Plant J.">
        <title>Chromosome-level genome of Camellia lanceoleosa provides a valuable resource for understanding genome evolution and self-incompatibility.</title>
        <authorList>
            <person name="Gong W."/>
            <person name="Xiao S."/>
            <person name="Wang L."/>
            <person name="Liao Z."/>
            <person name="Chang Y."/>
            <person name="Mo W."/>
            <person name="Hu G."/>
            <person name="Li W."/>
            <person name="Zhao G."/>
            <person name="Zhu H."/>
            <person name="Hu X."/>
            <person name="Ji K."/>
            <person name="Xiang X."/>
            <person name="Song Q."/>
            <person name="Yuan D."/>
            <person name="Jin S."/>
            <person name="Zhang L."/>
        </authorList>
    </citation>
    <scope>NUCLEOTIDE SEQUENCE [LARGE SCALE GENOMIC DNA]</scope>
    <source>
        <strain evidence="1">SQ_2022a</strain>
    </source>
</reference>
<protein>
    <submittedName>
        <fullName evidence="1">Uncharacterized protein</fullName>
    </submittedName>
</protein>
<accession>A0ACC0ISU0</accession>
<evidence type="ECO:0000313" key="1">
    <source>
        <dbReference type="EMBL" id="KAI8028163.1"/>
    </source>
</evidence>
<proteinExistence type="predicted"/>
<dbReference type="EMBL" id="CM045760">
    <property type="protein sequence ID" value="KAI8028163.1"/>
    <property type="molecule type" value="Genomic_DNA"/>
</dbReference>
<name>A0ACC0ISU0_9ERIC</name>
<gene>
    <name evidence="1" type="ORF">LOK49_LG02G00938</name>
</gene>
<sequence length="125" mass="14134">MFRRRSDNRRLRSESIHTDLKWTVGLSGGMDLIAVIRASGRISHAQGLNVPSSGIVREQFIEKIRRVSELRGEIQVICVDVQPVHHVVRTLETKISRIEGKQVDPISSGVQYDKIKNSLCALWTC</sequence>
<keyword evidence="2" id="KW-1185">Reference proteome</keyword>
<evidence type="ECO:0000313" key="2">
    <source>
        <dbReference type="Proteomes" id="UP001060215"/>
    </source>
</evidence>
<comment type="caution">
    <text evidence="1">The sequence shown here is derived from an EMBL/GenBank/DDBJ whole genome shotgun (WGS) entry which is preliminary data.</text>
</comment>
<dbReference type="Proteomes" id="UP001060215">
    <property type="component" value="Chromosome 3"/>
</dbReference>
<organism evidence="1 2">
    <name type="scientific">Camellia lanceoleosa</name>
    <dbReference type="NCBI Taxonomy" id="1840588"/>
    <lineage>
        <taxon>Eukaryota</taxon>
        <taxon>Viridiplantae</taxon>
        <taxon>Streptophyta</taxon>
        <taxon>Embryophyta</taxon>
        <taxon>Tracheophyta</taxon>
        <taxon>Spermatophyta</taxon>
        <taxon>Magnoliopsida</taxon>
        <taxon>eudicotyledons</taxon>
        <taxon>Gunneridae</taxon>
        <taxon>Pentapetalae</taxon>
        <taxon>asterids</taxon>
        <taxon>Ericales</taxon>
        <taxon>Theaceae</taxon>
        <taxon>Camellia</taxon>
    </lineage>
</organism>